<dbReference type="GO" id="GO:0003700">
    <property type="term" value="F:DNA-binding transcription factor activity"/>
    <property type="evidence" value="ECO:0007669"/>
    <property type="project" value="TreeGrafter"/>
</dbReference>
<evidence type="ECO:0000256" key="2">
    <source>
        <dbReference type="PROSITE-ProRule" id="PRU00335"/>
    </source>
</evidence>
<dbReference type="InterPro" id="IPR009057">
    <property type="entry name" value="Homeodomain-like_sf"/>
</dbReference>
<gene>
    <name evidence="4" type="ORF">EV191_109200</name>
</gene>
<dbReference type="Proteomes" id="UP000294911">
    <property type="component" value="Unassembled WGS sequence"/>
</dbReference>
<dbReference type="GO" id="GO:0000976">
    <property type="term" value="F:transcription cis-regulatory region binding"/>
    <property type="evidence" value="ECO:0007669"/>
    <property type="project" value="TreeGrafter"/>
</dbReference>
<dbReference type="PROSITE" id="PS50977">
    <property type="entry name" value="HTH_TETR_2"/>
    <property type="match status" value="1"/>
</dbReference>
<dbReference type="Pfam" id="PF00440">
    <property type="entry name" value="TetR_N"/>
    <property type="match status" value="1"/>
</dbReference>
<reference evidence="4 5" key="1">
    <citation type="submission" date="2019-03" db="EMBL/GenBank/DDBJ databases">
        <title>Genomic Encyclopedia of Type Strains, Phase IV (KMG-IV): sequencing the most valuable type-strain genomes for metagenomic binning, comparative biology and taxonomic classification.</title>
        <authorList>
            <person name="Goeker M."/>
        </authorList>
    </citation>
    <scope>NUCLEOTIDE SEQUENCE [LARGE SCALE GENOMIC DNA]</scope>
    <source>
        <strain evidence="4 5">DSM 45765</strain>
    </source>
</reference>
<feature type="DNA-binding region" description="H-T-H motif" evidence="2">
    <location>
        <begin position="39"/>
        <end position="58"/>
    </location>
</feature>
<evidence type="ECO:0000313" key="4">
    <source>
        <dbReference type="EMBL" id="TCP49378.1"/>
    </source>
</evidence>
<dbReference type="RefSeq" id="WP_132878665.1">
    <property type="nucleotide sequence ID" value="NZ_SLXQ01000009.1"/>
</dbReference>
<feature type="domain" description="HTH tetR-type" evidence="3">
    <location>
        <begin position="16"/>
        <end position="76"/>
    </location>
</feature>
<organism evidence="4 5">
    <name type="scientific">Tamaricihabitans halophyticus</name>
    <dbReference type="NCBI Taxonomy" id="1262583"/>
    <lineage>
        <taxon>Bacteria</taxon>
        <taxon>Bacillati</taxon>
        <taxon>Actinomycetota</taxon>
        <taxon>Actinomycetes</taxon>
        <taxon>Pseudonocardiales</taxon>
        <taxon>Pseudonocardiaceae</taxon>
        <taxon>Tamaricihabitans</taxon>
    </lineage>
</organism>
<dbReference type="SUPFAM" id="SSF46689">
    <property type="entry name" value="Homeodomain-like"/>
    <property type="match status" value="1"/>
</dbReference>
<name>A0A4R2QLG6_9PSEU</name>
<dbReference type="Gene3D" id="1.10.357.10">
    <property type="entry name" value="Tetracycline Repressor, domain 2"/>
    <property type="match status" value="1"/>
</dbReference>
<dbReference type="PANTHER" id="PTHR30055:SF226">
    <property type="entry name" value="HTH-TYPE TRANSCRIPTIONAL REGULATOR PKSA"/>
    <property type="match status" value="1"/>
</dbReference>
<dbReference type="InterPro" id="IPR001647">
    <property type="entry name" value="HTH_TetR"/>
</dbReference>
<dbReference type="InterPro" id="IPR050109">
    <property type="entry name" value="HTH-type_TetR-like_transc_reg"/>
</dbReference>
<evidence type="ECO:0000259" key="3">
    <source>
        <dbReference type="PROSITE" id="PS50977"/>
    </source>
</evidence>
<evidence type="ECO:0000313" key="5">
    <source>
        <dbReference type="Proteomes" id="UP000294911"/>
    </source>
</evidence>
<dbReference type="OrthoDB" id="4538622at2"/>
<accession>A0A4R2QLG6</accession>
<sequence length="203" mass="22476">MTVQSTQRRTNAERRAASRSAVLDATVKAIVSYGYQGATSARIAELSGFTRGAQKYHFKNKAEMVAEALVHLHENLMQSTLAAFEKSAEDGLFAVLEALWASFQDDVFTAAAELRVAARIDVELKTRLVAAEQQIGRRIRVLMMETLDDGQHSPERLRAIGDHIVNVMRGMASQSALYPNPDREQRQLRVLHEAVCALLEAPA</sequence>
<dbReference type="PRINTS" id="PR00455">
    <property type="entry name" value="HTHTETR"/>
</dbReference>
<comment type="caution">
    <text evidence="4">The sequence shown here is derived from an EMBL/GenBank/DDBJ whole genome shotgun (WGS) entry which is preliminary data.</text>
</comment>
<keyword evidence="5" id="KW-1185">Reference proteome</keyword>
<dbReference type="AlphaFoldDB" id="A0A4R2QLG6"/>
<keyword evidence="1 2" id="KW-0238">DNA-binding</keyword>
<dbReference type="EMBL" id="SLXQ01000009">
    <property type="protein sequence ID" value="TCP49378.1"/>
    <property type="molecule type" value="Genomic_DNA"/>
</dbReference>
<proteinExistence type="predicted"/>
<protein>
    <submittedName>
        <fullName evidence="4">TetR family transcriptional regulator</fullName>
    </submittedName>
</protein>
<evidence type="ECO:0000256" key="1">
    <source>
        <dbReference type="ARBA" id="ARBA00023125"/>
    </source>
</evidence>
<dbReference type="PANTHER" id="PTHR30055">
    <property type="entry name" value="HTH-TYPE TRANSCRIPTIONAL REGULATOR RUTR"/>
    <property type="match status" value="1"/>
</dbReference>